<dbReference type="RefSeq" id="WP_105591148.1">
    <property type="nucleotide sequence ID" value="NZ_PDET01000001.1"/>
</dbReference>
<dbReference type="SUPFAM" id="SSF56954">
    <property type="entry name" value="Outer membrane efflux proteins (OEP)"/>
    <property type="match status" value="1"/>
</dbReference>
<dbReference type="PANTHER" id="PTHR30026:SF22">
    <property type="entry name" value="OUTER MEMBRANE EFFLUX PROTEIN"/>
    <property type="match status" value="1"/>
</dbReference>
<evidence type="ECO:0000256" key="7">
    <source>
        <dbReference type="ARBA" id="ARBA00023237"/>
    </source>
</evidence>
<keyword evidence="3" id="KW-0813">Transport</keyword>
<comment type="similarity">
    <text evidence="2">Belongs to the outer membrane factor (OMF) (TC 1.B.17) family.</text>
</comment>
<dbReference type="Proteomes" id="UP000239181">
    <property type="component" value="Unassembled WGS sequence"/>
</dbReference>
<organism evidence="9 10">
    <name type="scientific">Pantoea coffeiphila</name>
    <dbReference type="NCBI Taxonomy" id="1465635"/>
    <lineage>
        <taxon>Bacteria</taxon>
        <taxon>Pseudomonadati</taxon>
        <taxon>Pseudomonadota</taxon>
        <taxon>Gammaproteobacteria</taxon>
        <taxon>Enterobacterales</taxon>
        <taxon>Erwiniaceae</taxon>
        <taxon>Pantoea</taxon>
    </lineage>
</organism>
<evidence type="ECO:0000256" key="3">
    <source>
        <dbReference type="ARBA" id="ARBA00022448"/>
    </source>
</evidence>
<evidence type="ECO:0000256" key="2">
    <source>
        <dbReference type="ARBA" id="ARBA00007613"/>
    </source>
</evidence>
<dbReference type="GO" id="GO:1990281">
    <property type="term" value="C:efflux pump complex"/>
    <property type="evidence" value="ECO:0007669"/>
    <property type="project" value="TreeGrafter"/>
</dbReference>
<gene>
    <name evidence="9" type="ORF">CQW29_02690</name>
</gene>
<keyword evidence="8" id="KW-0732">Signal</keyword>
<feature type="signal peptide" evidence="8">
    <location>
        <begin position="1"/>
        <end position="27"/>
    </location>
</feature>
<dbReference type="GO" id="GO:0015288">
    <property type="term" value="F:porin activity"/>
    <property type="evidence" value="ECO:0007669"/>
    <property type="project" value="TreeGrafter"/>
</dbReference>
<keyword evidence="7" id="KW-0998">Cell outer membrane</keyword>
<dbReference type="InterPro" id="IPR003423">
    <property type="entry name" value="OMP_efflux"/>
</dbReference>
<keyword evidence="5" id="KW-0812">Transmembrane</keyword>
<proteinExistence type="inferred from homology"/>
<evidence type="ECO:0000256" key="8">
    <source>
        <dbReference type="SAM" id="SignalP"/>
    </source>
</evidence>
<name>A0A2S9IIE9_9GAMM</name>
<protein>
    <submittedName>
        <fullName evidence="9">Type I secretion protein TolC</fullName>
    </submittedName>
</protein>
<evidence type="ECO:0000256" key="4">
    <source>
        <dbReference type="ARBA" id="ARBA00022452"/>
    </source>
</evidence>
<feature type="chain" id="PRO_5015498459" evidence="8">
    <location>
        <begin position="28"/>
        <end position="477"/>
    </location>
</feature>
<keyword evidence="6" id="KW-0472">Membrane</keyword>
<accession>A0A2S9IIE9</accession>
<evidence type="ECO:0000313" key="10">
    <source>
        <dbReference type="Proteomes" id="UP000239181"/>
    </source>
</evidence>
<dbReference type="InterPro" id="IPR051906">
    <property type="entry name" value="TolC-like"/>
</dbReference>
<evidence type="ECO:0000313" key="9">
    <source>
        <dbReference type="EMBL" id="PRD17550.1"/>
    </source>
</evidence>
<comment type="subcellular location">
    <subcellularLocation>
        <location evidence="1">Cell outer membrane</location>
    </subcellularLocation>
</comment>
<evidence type="ECO:0000256" key="1">
    <source>
        <dbReference type="ARBA" id="ARBA00004442"/>
    </source>
</evidence>
<keyword evidence="10" id="KW-1185">Reference proteome</keyword>
<keyword evidence="4" id="KW-1134">Transmembrane beta strand</keyword>
<dbReference type="Pfam" id="PF02321">
    <property type="entry name" value="OEP"/>
    <property type="match status" value="2"/>
</dbReference>
<dbReference type="OrthoDB" id="314748at2"/>
<reference evidence="9 10" key="1">
    <citation type="submission" date="2017-10" db="EMBL/GenBank/DDBJ databases">
        <title>Draft genome of two endophytic bacteria isolated from 'guarana' Paullinia cupana (Mart.) Ducke.</title>
        <authorList>
            <person name="Siqueira K.A."/>
            <person name="Liotti R.G."/>
            <person name="Mendes T.A."/>
            <person name="Soares M.A."/>
        </authorList>
    </citation>
    <scope>NUCLEOTIDE SEQUENCE [LARGE SCALE GENOMIC DNA]</scope>
    <source>
        <strain evidence="9 10">342</strain>
    </source>
</reference>
<dbReference type="GO" id="GO:0015562">
    <property type="term" value="F:efflux transmembrane transporter activity"/>
    <property type="evidence" value="ECO:0007669"/>
    <property type="project" value="InterPro"/>
</dbReference>
<sequence length="477" mass="52811">MIRRVKRSTAGLLMLTGALFPLAPAQAEELDEDSSSRISAQYLVSQQELPSLNGEITEPIIENSSQPLDITKAVQRAVQWHPAISEQVGKLFEQNEQVNYARSKYYPQISGGMNNGITNTYSGHGYSPSLVLSLSQMLYDFGKVDSSVRSANAGVAQQQAKVLVSIDQVAHDTAAALVQVQGYQELVAIAQAQLDSLNTIGGLARERNDQGASSLSDVVQTNTRIEGARATLMQYRANLDRWRATLATYLGWKAVNRVNNDFPTKLGKACEVTQVDDRLIPSVLAAWAQANQAQAQLDYANAQRMPTISLEPEVTHYLNDRYPNNQSLDRTQYSAYVRVQMPLYQGGGLDAQRAAAAHTLEAANAMVRSARLDARQQLSASQNESMSLSTTLAIQARQQALGEKTRELYQQQYLQLGTRQLLDVLNAEQEIYQSRFTEQQTIAQLRTLQLDCLYSTGHIRSAFALDNQKIQQVEIQP</sequence>
<dbReference type="InterPro" id="IPR010130">
    <property type="entry name" value="T1SS_OMP_TolC"/>
</dbReference>
<dbReference type="GO" id="GO:0009279">
    <property type="term" value="C:cell outer membrane"/>
    <property type="evidence" value="ECO:0007669"/>
    <property type="project" value="UniProtKB-SubCell"/>
</dbReference>
<dbReference type="NCBIfam" id="TIGR01844">
    <property type="entry name" value="type_I_sec_TolC"/>
    <property type="match status" value="1"/>
</dbReference>
<comment type="caution">
    <text evidence="9">The sequence shown here is derived from an EMBL/GenBank/DDBJ whole genome shotgun (WGS) entry which is preliminary data.</text>
</comment>
<evidence type="ECO:0000256" key="5">
    <source>
        <dbReference type="ARBA" id="ARBA00022692"/>
    </source>
</evidence>
<dbReference type="PANTHER" id="PTHR30026">
    <property type="entry name" value="OUTER MEMBRANE PROTEIN TOLC"/>
    <property type="match status" value="1"/>
</dbReference>
<evidence type="ECO:0000256" key="6">
    <source>
        <dbReference type="ARBA" id="ARBA00023136"/>
    </source>
</evidence>
<dbReference type="EMBL" id="PDET01000001">
    <property type="protein sequence ID" value="PRD17550.1"/>
    <property type="molecule type" value="Genomic_DNA"/>
</dbReference>
<dbReference type="Gene3D" id="1.20.1600.10">
    <property type="entry name" value="Outer membrane efflux proteins (OEP)"/>
    <property type="match status" value="1"/>
</dbReference>
<dbReference type="AlphaFoldDB" id="A0A2S9IIE9"/>